<sequence length="195" mass="21860">MSKRKIPNASIAKTKLSPYTLGKTAKAMLPFYRRVAASRPYSVRWAKAVRQGNLDTMIAMLQPYVPLSAIDSLATNGIGYFVDFPVAGKKPPYTNATSIRPGQTQFTFSAAIHRQIAIAIIPLYAEITANKPFRNYLVQAINANNQALVKRLVRSLIPTRRLKSIGIAQSGITLGFRYPSSRYVYHNQFFQDQLY</sequence>
<dbReference type="eggNOG" id="ENOG50303J5">
    <property type="taxonomic scope" value="Bacteria"/>
</dbReference>
<evidence type="ECO:0000313" key="1">
    <source>
        <dbReference type="EMBL" id="EFM12614.1"/>
    </source>
</evidence>
<organism evidence="1 2">
    <name type="scientific">Paenibacillus curdlanolyticus YK9</name>
    <dbReference type="NCBI Taxonomy" id="717606"/>
    <lineage>
        <taxon>Bacteria</taxon>
        <taxon>Bacillati</taxon>
        <taxon>Bacillota</taxon>
        <taxon>Bacilli</taxon>
        <taxon>Bacillales</taxon>
        <taxon>Paenibacillaceae</taxon>
        <taxon>Paenibacillus</taxon>
    </lineage>
</organism>
<dbReference type="OrthoDB" id="2640196at2"/>
<dbReference type="RefSeq" id="WP_006036143.1">
    <property type="nucleotide sequence ID" value="NZ_AEDD01000001.1"/>
</dbReference>
<proteinExistence type="predicted"/>
<protein>
    <submittedName>
        <fullName evidence="1">Uncharacterized protein</fullName>
    </submittedName>
</protein>
<evidence type="ECO:0000313" key="2">
    <source>
        <dbReference type="Proteomes" id="UP000005387"/>
    </source>
</evidence>
<dbReference type="EMBL" id="AEDD01000001">
    <property type="protein sequence ID" value="EFM12614.1"/>
    <property type="molecule type" value="Genomic_DNA"/>
</dbReference>
<gene>
    <name evidence="1" type="ORF">PaecuDRAFT_0125</name>
</gene>
<dbReference type="Proteomes" id="UP000005387">
    <property type="component" value="Unassembled WGS sequence"/>
</dbReference>
<accession>E0I4T3</accession>
<reference evidence="1 2" key="1">
    <citation type="submission" date="2010-07" db="EMBL/GenBank/DDBJ databases">
        <title>The draft genome of Paenibacillus curdlanolyticus YK9.</title>
        <authorList>
            <consortium name="US DOE Joint Genome Institute (JGI-PGF)"/>
            <person name="Lucas S."/>
            <person name="Copeland A."/>
            <person name="Lapidus A."/>
            <person name="Cheng J.-F."/>
            <person name="Bruce D."/>
            <person name="Goodwin L."/>
            <person name="Pitluck S."/>
            <person name="Land M.L."/>
            <person name="Hauser L."/>
            <person name="Chang Y.-J."/>
            <person name="Jeffries C."/>
            <person name="Anderson I.J."/>
            <person name="Johnson E."/>
            <person name="Loganathan U."/>
            <person name="Mulhopadhyay B."/>
            <person name="Kyrpides N."/>
            <person name="Woyke T.J."/>
        </authorList>
    </citation>
    <scope>NUCLEOTIDE SEQUENCE [LARGE SCALE GENOMIC DNA]</scope>
    <source>
        <strain evidence="1 2">YK9</strain>
    </source>
</reference>
<keyword evidence="2" id="KW-1185">Reference proteome</keyword>
<name>E0I4T3_9BACL</name>
<dbReference type="AlphaFoldDB" id="E0I4T3"/>